<dbReference type="GO" id="GO:0016491">
    <property type="term" value="F:oxidoreductase activity"/>
    <property type="evidence" value="ECO:0007669"/>
    <property type="project" value="InterPro"/>
</dbReference>
<accession>A0A2V3PJB1</accession>
<dbReference type="Pfam" id="PF03358">
    <property type="entry name" value="FMN_red"/>
    <property type="match status" value="1"/>
</dbReference>
<feature type="signal peptide" evidence="3">
    <location>
        <begin position="1"/>
        <end position="25"/>
    </location>
</feature>
<reference evidence="5 6" key="1">
    <citation type="submission" date="2018-03" db="EMBL/GenBank/DDBJ databases">
        <title>Genomic Encyclopedia of Archaeal and Bacterial Type Strains, Phase II (KMG-II): from individual species to whole genera.</title>
        <authorList>
            <person name="Goeker M."/>
        </authorList>
    </citation>
    <scope>NUCLEOTIDE SEQUENCE [LARGE SCALE GENOMIC DNA]</scope>
    <source>
        <strain evidence="5 6">DSM 100214</strain>
    </source>
</reference>
<dbReference type="Gene3D" id="3.40.50.360">
    <property type="match status" value="1"/>
</dbReference>
<proteinExistence type="predicted"/>
<dbReference type="Proteomes" id="UP000247973">
    <property type="component" value="Unassembled WGS sequence"/>
</dbReference>
<keyword evidence="3" id="KW-0732">Signal</keyword>
<protein>
    <submittedName>
        <fullName evidence="5">Multimeric flavodoxin WrbA</fullName>
    </submittedName>
</protein>
<dbReference type="EMBL" id="QICL01000036">
    <property type="protein sequence ID" value="PXV59389.1"/>
    <property type="molecule type" value="Genomic_DNA"/>
</dbReference>
<dbReference type="OrthoDB" id="9805976at2"/>
<dbReference type="PROSITE" id="PS51257">
    <property type="entry name" value="PROKAR_LIPOPROTEIN"/>
    <property type="match status" value="1"/>
</dbReference>
<dbReference type="RefSeq" id="WP_110312352.1">
    <property type="nucleotide sequence ID" value="NZ_QICL01000036.1"/>
</dbReference>
<keyword evidence="1" id="KW-0285">Flavoprotein</keyword>
<dbReference type="InterPro" id="IPR051796">
    <property type="entry name" value="ISF_SsuE-like"/>
</dbReference>
<dbReference type="AlphaFoldDB" id="A0A2V3PJB1"/>
<gene>
    <name evidence="5" type="ORF">CLV62_13610</name>
</gene>
<dbReference type="InterPro" id="IPR005025">
    <property type="entry name" value="FMN_Rdtase-like_dom"/>
</dbReference>
<dbReference type="PANTHER" id="PTHR43278:SF4">
    <property type="entry name" value="NAD(P)H-DEPENDENT FMN-CONTAINING OXIDOREDUCTASE YWQN-RELATED"/>
    <property type="match status" value="1"/>
</dbReference>
<name>A0A2V3PJB1_9BACT</name>
<evidence type="ECO:0000313" key="5">
    <source>
        <dbReference type="EMBL" id="PXV59389.1"/>
    </source>
</evidence>
<keyword evidence="2" id="KW-0288">FMN</keyword>
<comment type="caution">
    <text evidence="5">The sequence shown here is derived from an EMBL/GenBank/DDBJ whole genome shotgun (WGS) entry which is preliminary data.</text>
</comment>
<dbReference type="PANTHER" id="PTHR43278">
    <property type="entry name" value="NAD(P)H-DEPENDENT FMN-CONTAINING OXIDOREDUCTASE YWQN-RELATED"/>
    <property type="match status" value="1"/>
</dbReference>
<sequence length="216" mass="24420">MKNKFLISAITFIAILFASCGNQQAKEETASTPNTFVSKKGPKSVLIISSSPRRGGNSETLCLQLMKGAEESKHKVEMLNLNDYDIKFFAKTEYERGERNDDDDAIQIIKKMAAADVIVLSSPVYFYSMTAQMKALIDRVYNYEKDLQNKEFYYIVTCTDKEKEALDGTIMGFRGFVRCLYNGQERGIVYGNGARERGTIDEKPAMKEAYEMGKNI</sequence>
<evidence type="ECO:0000256" key="2">
    <source>
        <dbReference type="ARBA" id="ARBA00022643"/>
    </source>
</evidence>
<feature type="chain" id="PRO_5016125393" evidence="3">
    <location>
        <begin position="26"/>
        <end position="216"/>
    </location>
</feature>
<evidence type="ECO:0000256" key="1">
    <source>
        <dbReference type="ARBA" id="ARBA00022630"/>
    </source>
</evidence>
<feature type="domain" description="NADPH-dependent FMN reductase-like" evidence="4">
    <location>
        <begin position="45"/>
        <end position="158"/>
    </location>
</feature>
<evidence type="ECO:0000313" key="6">
    <source>
        <dbReference type="Proteomes" id="UP000247973"/>
    </source>
</evidence>
<dbReference type="SUPFAM" id="SSF52218">
    <property type="entry name" value="Flavoproteins"/>
    <property type="match status" value="1"/>
</dbReference>
<dbReference type="InterPro" id="IPR029039">
    <property type="entry name" value="Flavoprotein-like_sf"/>
</dbReference>
<organism evidence="5 6">
    <name type="scientific">Dysgonomonas alginatilytica</name>
    <dbReference type="NCBI Taxonomy" id="1605892"/>
    <lineage>
        <taxon>Bacteria</taxon>
        <taxon>Pseudomonadati</taxon>
        <taxon>Bacteroidota</taxon>
        <taxon>Bacteroidia</taxon>
        <taxon>Bacteroidales</taxon>
        <taxon>Dysgonomonadaceae</taxon>
        <taxon>Dysgonomonas</taxon>
    </lineage>
</organism>
<evidence type="ECO:0000259" key="4">
    <source>
        <dbReference type="Pfam" id="PF03358"/>
    </source>
</evidence>
<keyword evidence="6" id="KW-1185">Reference proteome</keyword>
<evidence type="ECO:0000256" key="3">
    <source>
        <dbReference type="SAM" id="SignalP"/>
    </source>
</evidence>